<evidence type="ECO:0000313" key="3">
    <source>
        <dbReference type="EMBL" id="KAG2217345.1"/>
    </source>
</evidence>
<dbReference type="PANTHER" id="PTHR33223">
    <property type="entry name" value="CCHC-TYPE DOMAIN-CONTAINING PROTEIN"/>
    <property type="match status" value="1"/>
</dbReference>
<feature type="domain" description="Retrotransposon gag" evidence="2">
    <location>
        <begin position="62"/>
        <end position="121"/>
    </location>
</feature>
<reference evidence="3 4" key="1">
    <citation type="submission" date="2020-12" db="EMBL/GenBank/DDBJ databases">
        <title>Metabolic potential, ecology and presence of endohyphal bacteria is reflected in genomic diversity of Mucoromycotina.</title>
        <authorList>
            <person name="Muszewska A."/>
            <person name="Okrasinska A."/>
            <person name="Steczkiewicz K."/>
            <person name="Drgas O."/>
            <person name="Orlowska M."/>
            <person name="Perlinska-Lenart U."/>
            <person name="Aleksandrzak-Piekarczyk T."/>
            <person name="Szatraj K."/>
            <person name="Zielenkiewicz U."/>
            <person name="Pilsyk S."/>
            <person name="Malc E."/>
            <person name="Mieczkowski P."/>
            <person name="Kruszewska J.S."/>
            <person name="Biernat P."/>
            <person name="Pawlowska J."/>
        </authorList>
    </citation>
    <scope>NUCLEOTIDE SEQUENCE [LARGE SCALE GENOMIC DNA]</scope>
    <source>
        <strain evidence="3 4">CBS 142.35</strain>
    </source>
</reference>
<comment type="caution">
    <text evidence="3">The sequence shown here is derived from an EMBL/GenBank/DDBJ whole genome shotgun (WGS) entry which is preliminary data.</text>
</comment>
<dbReference type="EMBL" id="JAEPRB010000306">
    <property type="protein sequence ID" value="KAG2217345.1"/>
    <property type="molecule type" value="Genomic_DNA"/>
</dbReference>
<dbReference type="AlphaFoldDB" id="A0A8H7RV38"/>
<feature type="compositionally biased region" description="Low complexity" evidence="1">
    <location>
        <begin position="200"/>
        <end position="210"/>
    </location>
</feature>
<protein>
    <recommendedName>
        <fullName evidence="2">Retrotransposon gag domain-containing protein</fullName>
    </recommendedName>
</protein>
<accession>A0A8H7RV38</accession>
<evidence type="ECO:0000313" key="4">
    <source>
        <dbReference type="Proteomes" id="UP000646827"/>
    </source>
</evidence>
<organism evidence="3 4">
    <name type="scientific">Circinella minor</name>
    <dbReference type="NCBI Taxonomy" id="1195481"/>
    <lineage>
        <taxon>Eukaryota</taxon>
        <taxon>Fungi</taxon>
        <taxon>Fungi incertae sedis</taxon>
        <taxon>Mucoromycota</taxon>
        <taxon>Mucoromycotina</taxon>
        <taxon>Mucoromycetes</taxon>
        <taxon>Mucorales</taxon>
        <taxon>Lichtheimiaceae</taxon>
        <taxon>Circinella</taxon>
    </lineage>
</organism>
<sequence length="266" mass="31595">MPEIEKGSRYNMPKVSKFEKGDDPYQWIQMYQDAVQVGSAGTNEVKLCMVPRYLNKSIRKWFYNQEFKLWSEFVEEFTSRFQNRKKIKNATKKLRNIARKKNEDLNDFLDRFDDLRRRHQKEATLYEDVLIIQDRELCEIFIKAQPNKVMRKFVHNTGPTTLKQAKVAIKDYLYADSSDEENSDSDYVSSCTDNSDDISSDYYTSDSSSLDSKRSRRKRDYKKKKTRRKIHTKNKNKEGKVTQRTSDSIDLLRKQINNLSLMVNEK</sequence>
<dbReference type="PANTHER" id="PTHR33223:SF6">
    <property type="entry name" value="CCHC-TYPE DOMAIN-CONTAINING PROTEIN"/>
    <property type="match status" value="1"/>
</dbReference>
<dbReference type="InterPro" id="IPR005162">
    <property type="entry name" value="Retrotrans_gag_dom"/>
</dbReference>
<evidence type="ECO:0000256" key="1">
    <source>
        <dbReference type="SAM" id="MobiDB-lite"/>
    </source>
</evidence>
<name>A0A8H7RV38_9FUNG</name>
<proteinExistence type="predicted"/>
<evidence type="ECO:0000259" key="2">
    <source>
        <dbReference type="Pfam" id="PF03732"/>
    </source>
</evidence>
<dbReference type="Proteomes" id="UP000646827">
    <property type="component" value="Unassembled WGS sequence"/>
</dbReference>
<dbReference type="Pfam" id="PF03732">
    <property type="entry name" value="Retrotrans_gag"/>
    <property type="match status" value="1"/>
</dbReference>
<feature type="compositionally biased region" description="Basic residues" evidence="1">
    <location>
        <begin position="214"/>
        <end position="234"/>
    </location>
</feature>
<dbReference type="OrthoDB" id="10014648at2759"/>
<feature type="region of interest" description="Disordered" evidence="1">
    <location>
        <begin position="199"/>
        <end position="246"/>
    </location>
</feature>
<gene>
    <name evidence="3" type="ORF">INT45_009102</name>
</gene>
<keyword evidence="4" id="KW-1185">Reference proteome</keyword>